<reference evidence="3 4" key="1">
    <citation type="journal article" date="2018" name="Int. J. Syst. Evol. Microbiol.">
        <title>Bifidobacterium callitrichidarum sp. nov. from the faeces of the emperor tamarin (Saguinus imperator).</title>
        <authorList>
            <person name="Modesto M."/>
            <person name="Michelini S."/>
            <person name="Sansosti M.C."/>
            <person name="De Filippo C."/>
            <person name="Cavalieri D."/>
            <person name="Qvirist L."/>
            <person name="Andlid T."/>
            <person name="Spiezio C."/>
            <person name="Sandri C."/>
            <person name="Pascarelli S."/>
            <person name="Sgorbati B."/>
            <person name="Mattarelli P."/>
        </authorList>
    </citation>
    <scope>NUCLEOTIDE SEQUENCE [LARGE SCALE GENOMIC DNA]</scope>
    <source>
        <strain evidence="3 4">TRI 5</strain>
    </source>
</reference>
<keyword evidence="4" id="KW-1185">Reference proteome</keyword>
<dbReference type="Proteomes" id="UP000245876">
    <property type="component" value="Unassembled WGS sequence"/>
</dbReference>
<feature type="domain" description="Wadjet protein JetD C-terminal" evidence="1">
    <location>
        <begin position="191"/>
        <end position="375"/>
    </location>
</feature>
<dbReference type="RefSeq" id="WP_109056157.1">
    <property type="nucleotide sequence ID" value="NZ_QFFM01000002.1"/>
</dbReference>
<feature type="domain" description="DUF3322" evidence="2">
    <location>
        <begin position="15"/>
        <end position="177"/>
    </location>
</feature>
<dbReference type="InterPro" id="IPR024534">
    <property type="entry name" value="JetD_C"/>
</dbReference>
<dbReference type="InterPro" id="IPR014544">
    <property type="entry name" value="UCP028408"/>
</dbReference>
<sequence>MKTVRQIVAVVERRLQSDMYRTDPCFPIVVPIGLPGRTALEADAIAVHDNNNQIRAWAAKYGCQTETVMRTIGTAVELIARIGIPDEQTALRVVNRTLAARYRIARERCGLLRELFSVDLETAAQVVRMTHAESDVDFALLIEVARYCSAHDVAGLRPRAVPLAGFSAKWLNRKASKRRKAIELLCGKSLGLIERPGELRVRFLDPSRASLPDMMITRPWSDDTVRGIENVVIVENKDTYQLMPPIRNGLCVFGAGKAAVDGLTLLPWLFVENSNIHVMYWGDMDAAGFEILSSVRQLGLDCESLFMNWAAYDQYGRFGTNHDQNDKPLKRQQPKLLPGLHDDERALYEVLCTGEGVPYLRLEQERIPIPDAAMALAAAGFPVVMNGDGSNQ</sequence>
<dbReference type="OrthoDB" id="322908at2"/>
<dbReference type="PIRSF" id="PIRSF028408">
    <property type="entry name" value="UCP028408"/>
    <property type="match status" value="1"/>
</dbReference>
<proteinExistence type="predicted"/>
<evidence type="ECO:0000259" key="1">
    <source>
        <dbReference type="Pfam" id="PF09983"/>
    </source>
</evidence>
<dbReference type="Pfam" id="PF11795">
    <property type="entry name" value="DUF3322"/>
    <property type="match status" value="1"/>
</dbReference>
<evidence type="ECO:0000313" key="3">
    <source>
        <dbReference type="EMBL" id="PWG66918.1"/>
    </source>
</evidence>
<comment type="caution">
    <text evidence="3">The sequence shown here is derived from an EMBL/GenBank/DDBJ whole genome shotgun (WGS) entry which is preliminary data.</text>
</comment>
<name>A0A2U2NCV1_9BIFI</name>
<dbReference type="InterPro" id="IPR024537">
    <property type="entry name" value="DUF3322"/>
</dbReference>
<organism evidence="3 4">
    <name type="scientific">Bifidobacterium callitrichidarum</name>
    <dbReference type="NCBI Taxonomy" id="2052941"/>
    <lineage>
        <taxon>Bacteria</taxon>
        <taxon>Bacillati</taxon>
        <taxon>Actinomycetota</taxon>
        <taxon>Actinomycetes</taxon>
        <taxon>Bifidobacteriales</taxon>
        <taxon>Bifidobacteriaceae</taxon>
        <taxon>Bifidobacterium</taxon>
    </lineage>
</organism>
<dbReference type="Pfam" id="PF09983">
    <property type="entry name" value="JetD_C"/>
    <property type="match status" value="1"/>
</dbReference>
<dbReference type="EMBL" id="QFFM01000002">
    <property type="protein sequence ID" value="PWG66918.1"/>
    <property type="molecule type" value="Genomic_DNA"/>
</dbReference>
<evidence type="ECO:0000259" key="2">
    <source>
        <dbReference type="Pfam" id="PF11795"/>
    </source>
</evidence>
<evidence type="ECO:0000313" key="4">
    <source>
        <dbReference type="Proteomes" id="UP000245876"/>
    </source>
</evidence>
<dbReference type="AlphaFoldDB" id="A0A2U2NCV1"/>
<accession>A0A2U2NCV1</accession>
<gene>
    <name evidence="3" type="ORF">DF196_01475</name>
</gene>
<evidence type="ECO:0008006" key="5">
    <source>
        <dbReference type="Google" id="ProtNLM"/>
    </source>
</evidence>
<protein>
    <recommendedName>
        <fullName evidence="5">Wadjet protein JetD C-terminal domain-containing protein</fullName>
    </recommendedName>
</protein>